<name>A0A8C6TYW1_9GOBI</name>
<accession>A0A8C6TYW1</accession>
<protein>
    <submittedName>
        <fullName evidence="1">Uncharacterized protein</fullName>
    </submittedName>
</protein>
<organism evidence="1 2">
    <name type="scientific">Neogobius melanostomus</name>
    <name type="common">round goby</name>
    <dbReference type="NCBI Taxonomy" id="47308"/>
    <lineage>
        <taxon>Eukaryota</taxon>
        <taxon>Metazoa</taxon>
        <taxon>Chordata</taxon>
        <taxon>Craniata</taxon>
        <taxon>Vertebrata</taxon>
        <taxon>Euteleostomi</taxon>
        <taxon>Actinopterygii</taxon>
        <taxon>Neopterygii</taxon>
        <taxon>Teleostei</taxon>
        <taxon>Neoteleostei</taxon>
        <taxon>Acanthomorphata</taxon>
        <taxon>Gobiaria</taxon>
        <taxon>Gobiiformes</taxon>
        <taxon>Gobioidei</taxon>
        <taxon>Gobiidae</taxon>
        <taxon>Benthophilinae</taxon>
        <taxon>Neogobiini</taxon>
        <taxon>Neogobius</taxon>
    </lineage>
</organism>
<keyword evidence="2" id="KW-1185">Reference proteome</keyword>
<proteinExistence type="predicted"/>
<evidence type="ECO:0000313" key="2">
    <source>
        <dbReference type="Proteomes" id="UP000694523"/>
    </source>
</evidence>
<dbReference type="Proteomes" id="UP000694523">
    <property type="component" value="Unplaced"/>
</dbReference>
<dbReference type="AlphaFoldDB" id="A0A8C6TYW1"/>
<reference evidence="1" key="2">
    <citation type="submission" date="2025-09" db="UniProtKB">
        <authorList>
            <consortium name="Ensembl"/>
        </authorList>
    </citation>
    <scope>IDENTIFICATION</scope>
</reference>
<evidence type="ECO:0000313" key="1">
    <source>
        <dbReference type="Ensembl" id="ENSNMLP00000026170.1"/>
    </source>
</evidence>
<dbReference type="Ensembl" id="ENSNMLT00000029238.1">
    <property type="protein sequence ID" value="ENSNMLP00000026170.1"/>
    <property type="gene ID" value="ENSNMLG00000016678.1"/>
</dbReference>
<sequence>MPRGKGSRRSLAAKRRREKQLAGQLISLVFEARGPGYRHPAKVWPTGVSGKQHRLVLPQGSPDKKFVLLVGNSHLRSIVEQHVPMQEGHYSFGFSATPGGGPWHIHRELVETTLPREPALVCLMAPCNGLTTCRTLDQAAREFGQLLAYVCGRWSKVCVVDFPPRRSADLEIQALLRQAYHRIAVRMGIRYFPTHLSDDRGMPILVQLLWQACYMQLELDDAAAVVPVSPPPPRPATRRVSPRVEVETVFSIPLSPCLFSPAMLVEMERISPSHGGCGQGIGSFPSGKKVSIRSHVKCGCLIMVSELVK</sequence>
<reference evidence="1" key="1">
    <citation type="submission" date="2025-08" db="UniProtKB">
        <authorList>
            <consortium name="Ensembl"/>
        </authorList>
    </citation>
    <scope>IDENTIFICATION</scope>
</reference>